<dbReference type="Proteomes" id="UP000077266">
    <property type="component" value="Unassembled WGS sequence"/>
</dbReference>
<dbReference type="AlphaFoldDB" id="A0A165MTX9"/>
<dbReference type="EMBL" id="KV425907">
    <property type="protein sequence ID" value="KZV99747.1"/>
    <property type="molecule type" value="Genomic_DNA"/>
</dbReference>
<keyword evidence="2" id="KW-1185">Reference proteome</keyword>
<organism evidence="1 2">
    <name type="scientific">Exidia glandulosa HHB12029</name>
    <dbReference type="NCBI Taxonomy" id="1314781"/>
    <lineage>
        <taxon>Eukaryota</taxon>
        <taxon>Fungi</taxon>
        <taxon>Dikarya</taxon>
        <taxon>Basidiomycota</taxon>
        <taxon>Agaricomycotina</taxon>
        <taxon>Agaricomycetes</taxon>
        <taxon>Auriculariales</taxon>
        <taxon>Exidiaceae</taxon>
        <taxon>Exidia</taxon>
    </lineage>
</organism>
<dbReference type="InParanoid" id="A0A165MTX9"/>
<proteinExistence type="predicted"/>
<sequence>MSTNEHVALAYTYIEAIQALDLDALSNILSPDLSFQFLPSASLGDMGKPLDRDAFFAVRGNLRALLKDSKLPGSPSNGDSGGDGCVGGWLGHSAHQG</sequence>
<gene>
    <name evidence="1" type="ORF">EXIGLDRAFT_831286</name>
</gene>
<name>A0A165MTX9_EXIGL</name>
<dbReference type="SUPFAM" id="SSF54427">
    <property type="entry name" value="NTF2-like"/>
    <property type="match status" value="1"/>
</dbReference>
<reference evidence="1 2" key="1">
    <citation type="journal article" date="2016" name="Mol. Biol. Evol.">
        <title>Comparative Genomics of Early-Diverging Mushroom-Forming Fungi Provides Insights into the Origins of Lignocellulose Decay Capabilities.</title>
        <authorList>
            <person name="Nagy L.G."/>
            <person name="Riley R."/>
            <person name="Tritt A."/>
            <person name="Adam C."/>
            <person name="Daum C."/>
            <person name="Floudas D."/>
            <person name="Sun H."/>
            <person name="Yadav J.S."/>
            <person name="Pangilinan J."/>
            <person name="Larsson K.H."/>
            <person name="Matsuura K."/>
            <person name="Barry K."/>
            <person name="Labutti K."/>
            <person name="Kuo R."/>
            <person name="Ohm R.A."/>
            <person name="Bhattacharya S.S."/>
            <person name="Shirouzu T."/>
            <person name="Yoshinaga Y."/>
            <person name="Martin F.M."/>
            <person name="Grigoriev I.V."/>
            <person name="Hibbett D.S."/>
        </authorList>
    </citation>
    <scope>NUCLEOTIDE SEQUENCE [LARGE SCALE GENOMIC DNA]</scope>
    <source>
        <strain evidence="1 2">HHB12029</strain>
    </source>
</reference>
<evidence type="ECO:0000313" key="1">
    <source>
        <dbReference type="EMBL" id="KZV99747.1"/>
    </source>
</evidence>
<dbReference type="InterPro" id="IPR032710">
    <property type="entry name" value="NTF2-like_dom_sf"/>
</dbReference>
<accession>A0A165MTX9</accession>
<evidence type="ECO:0000313" key="2">
    <source>
        <dbReference type="Proteomes" id="UP000077266"/>
    </source>
</evidence>
<protein>
    <recommendedName>
        <fullName evidence="3">SnoaL-like domain-containing protein</fullName>
    </recommendedName>
</protein>
<evidence type="ECO:0008006" key="3">
    <source>
        <dbReference type="Google" id="ProtNLM"/>
    </source>
</evidence>